<gene>
    <name evidence="1" type="ORF">F2P45_34115</name>
</gene>
<reference evidence="1 2" key="1">
    <citation type="submission" date="2019-10" db="EMBL/GenBank/DDBJ databases">
        <title>Taxonomy of Antarctic Massilia spp.: description of Massilia rubra sp. nov., Massilia aquatica sp. nov., Massilia mucilaginosa sp. nov., Massilia frigida sp. nov. isolated from streams, lakes and regoliths.</title>
        <authorList>
            <person name="Holochova P."/>
            <person name="Sedlacek I."/>
            <person name="Kralova S."/>
            <person name="Maslanova I."/>
            <person name="Busse H.-J."/>
            <person name="Stankova E."/>
            <person name="Vrbovska V."/>
            <person name="Kovarovic V."/>
            <person name="Bartak M."/>
            <person name="Svec P."/>
            <person name="Pantucek R."/>
        </authorList>
    </citation>
    <scope>NUCLEOTIDE SEQUENCE [LARGE SCALE GENOMIC DNA]</scope>
    <source>
        <strain evidence="1 2">CCM 8733</strain>
    </source>
</reference>
<accession>A0ABX0P5G1</accession>
<evidence type="ECO:0000313" key="1">
    <source>
        <dbReference type="EMBL" id="NHZ93990.1"/>
    </source>
</evidence>
<proteinExistence type="predicted"/>
<organism evidence="1 2">
    <name type="scientific">Massilia mucilaginosa</name>
    <dbReference type="NCBI Taxonomy" id="2609282"/>
    <lineage>
        <taxon>Bacteria</taxon>
        <taxon>Pseudomonadati</taxon>
        <taxon>Pseudomonadota</taxon>
        <taxon>Betaproteobacteria</taxon>
        <taxon>Burkholderiales</taxon>
        <taxon>Oxalobacteraceae</taxon>
        <taxon>Telluria group</taxon>
        <taxon>Massilia</taxon>
    </lineage>
</organism>
<comment type="caution">
    <text evidence="1">The sequence shown here is derived from an EMBL/GenBank/DDBJ whole genome shotgun (WGS) entry which is preliminary data.</text>
</comment>
<name>A0ABX0P5G1_9BURK</name>
<evidence type="ECO:0000313" key="2">
    <source>
        <dbReference type="Proteomes" id="UP000609726"/>
    </source>
</evidence>
<keyword evidence="2" id="KW-1185">Reference proteome</keyword>
<dbReference type="Proteomes" id="UP000609726">
    <property type="component" value="Unassembled WGS sequence"/>
</dbReference>
<protein>
    <submittedName>
        <fullName evidence="1">Uncharacterized protein</fullName>
    </submittedName>
</protein>
<dbReference type="EMBL" id="WHJH01000159">
    <property type="protein sequence ID" value="NHZ93990.1"/>
    <property type="molecule type" value="Genomic_DNA"/>
</dbReference>
<sequence length="243" mass="27348">MNDNILGIVHGVMPAIGAGAAYKRMRCGFEDSLLSITPKILGNFGEEVTAVLGNAQGGLELLPNQAYGNRWLEITHDGRNLKSLPQKGDPYEEIYKLRDRWYSLFREEWINPARLGNSSFSHTCDMLDDAKQFHNEIAETYHSQSYAHYGADASRNGWHVVRWNIEGKEKIDDLDYLQIVSDNRQGKLTVRDSRPSSSTRTNGSRFIVNMQPAADAGDQTVRSRSLPLIKKPNECTMEAVFIA</sequence>